<feature type="chain" id="PRO_5034013529" description="Cadherin N-terminal domain-containing protein" evidence="2">
    <location>
        <begin position="27"/>
        <end position="72"/>
    </location>
</feature>
<proteinExistence type="predicted"/>
<dbReference type="Pfam" id="PF08266">
    <property type="entry name" value="Cadherin_2"/>
    <property type="match status" value="1"/>
</dbReference>
<keyword evidence="1" id="KW-0325">Glycoprotein</keyword>
<reference evidence="4" key="2">
    <citation type="submission" date="2025-09" db="UniProtKB">
        <authorList>
            <consortium name="Ensembl"/>
        </authorList>
    </citation>
    <scope>IDENTIFICATION</scope>
</reference>
<evidence type="ECO:0000256" key="1">
    <source>
        <dbReference type="ARBA" id="ARBA00023180"/>
    </source>
</evidence>
<dbReference type="InterPro" id="IPR013164">
    <property type="entry name" value="Cadherin_N"/>
</dbReference>
<protein>
    <recommendedName>
        <fullName evidence="3">Cadherin N-terminal domain-containing protein</fullName>
    </recommendedName>
</protein>
<keyword evidence="5" id="KW-1185">Reference proteome</keyword>
<accession>A0A8C5B6D9</accession>
<feature type="signal peptide" evidence="2">
    <location>
        <begin position="1"/>
        <end position="26"/>
    </location>
</feature>
<evidence type="ECO:0000256" key="2">
    <source>
        <dbReference type="SAM" id="SignalP"/>
    </source>
</evidence>
<organism evidence="4 5">
    <name type="scientific">Gadus morhua</name>
    <name type="common">Atlantic cod</name>
    <dbReference type="NCBI Taxonomy" id="8049"/>
    <lineage>
        <taxon>Eukaryota</taxon>
        <taxon>Metazoa</taxon>
        <taxon>Chordata</taxon>
        <taxon>Craniata</taxon>
        <taxon>Vertebrata</taxon>
        <taxon>Euteleostomi</taxon>
        <taxon>Actinopterygii</taxon>
        <taxon>Neopterygii</taxon>
        <taxon>Teleostei</taxon>
        <taxon>Neoteleostei</taxon>
        <taxon>Acanthomorphata</taxon>
        <taxon>Zeiogadaria</taxon>
        <taxon>Gadariae</taxon>
        <taxon>Gadiformes</taxon>
        <taxon>Gadoidei</taxon>
        <taxon>Gadidae</taxon>
        <taxon>Gadus</taxon>
    </lineage>
</organism>
<dbReference type="Proteomes" id="UP000694546">
    <property type="component" value="Chromosome 10"/>
</dbReference>
<sequence>MEKIEHPASIAYAVGFLLLLLCNVSAQIRYSITEEDIKRGSIVGNVAKDLGLDLAILKERGFRIVSGSNEQH</sequence>
<evidence type="ECO:0000259" key="3">
    <source>
        <dbReference type="Pfam" id="PF08266"/>
    </source>
</evidence>
<keyword evidence="2" id="KW-0732">Signal</keyword>
<feature type="domain" description="Cadherin N-terminal" evidence="3">
    <location>
        <begin position="27"/>
        <end position="72"/>
    </location>
</feature>
<dbReference type="Ensembl" id="ENSGMOT00000055391.1">
    <property type="protein sequence ID" value="ENSGMOP00000042133.1"/>
    <property type="gene ID" value="ENSGMOG00000022876.1"/>
</dbReference>
<dbReference type="Gene3D" id="2.60.40.60">
    <property type="entry name" value="Cadherins"/>
    <property type="match status" value="1"/>
</dbReference>
<evidence type="ECO:0000313" key="4">
    <source>
        <dbReference type="Ensembl" id="ENSGMOP00000042133.1"/>
    </source>
</evidence>
<dbReference type="AlphaFoldDB" id="A0A8C5B6D9"/>
<dbReference type="GeneTree" id="ENSGT00940000177004"/>
<evidence type="ECO:0000313" key="5">
    <source>
        <dbReference type="Proteomes" id="UP000694546"/>
    </source>
</evidence>
<reference evidence="4" key="1">
    <citation type="submission" date="2025-08" db="UniProtKB">
        <authorList>
            <consortium name="Ensembl"/>
        </authorList>
    </citation>
    <scope>IDENTIFICATION</scope>
</reference>
<name>A0A8C5B6D9_GADMO</name>